<accession>A0ABP0D201</accession>
<reference evidence="2 3" key="1">
    <citation type="submission" date="2024-01" db="EMBL/GenBank/DDBJ databases">
        <authorList>
            <person name="Allen C."/>
            <person name="Tagirdzhanova G."/>
        </authorList>
    </citation>
    <scope>NUCLEOTIDE SEQUENCE [LARGE SCALE GENOMIC DNA]</scope>
</reference>
<name>A0ABP0D201_9PEZI</name>
<feature type="region of interest" description="Disordered" evidence="1">
    <location>
        <begin position="1"/>
        <end position="98"/>
    </location>
</feature>
<dbReference type="InterPro" id="IPR053221">
    <property type="entry name" value="Burnettramic_acid_biosynth"/>
</dbReference>
<dbReference type="PANTHER" id="PTHR38887:SF1">
    <property type="entry name" value="RAS MODIFICATION PROTEIN ERF4"/>
    <property type="match status" value="1"/>
</dbReference>
<dbReference type="Proteomes" id="UP001642482">
    <property type="component" value="Unassembled WGS sequence"/>
</dbReference>
<feature type="region of interest" description="Disordered" evidence="1">
    <location>
        <begin position="380"/>
        <end position="416"/>
    </location>
</feature>
<keyword evidence="3" id="KW-1185">Reference proteome</keyword>
<comment type="caution">
    <text evidence="2">The sequence shown here is derived from an EMBL/GenBank/DDBJ whole genome shotgun (WGS) entry which is preliminary data.</text>
</comment>
<feature type="compositionally biased region" description="Basic residues" evidence="1">
    <location>
        <begin position="1"/>
        <end position="16"/>
    </location>
</feature>
<proteinExistence type="predicted"/>
<sequence>MRIKFLHKRRQQHRQQPHQQQSDRAKIGVDDTPLSTPTSPSLPSQPVSSKDGRSLERRSSTFGSLERQISGVSLRTTFGRMRRSRSPPPPYTLEAPADAAPVNVRVAVDKTHEEKTTSSAAVVGPRISFLETSVEIDAITVVEETSTAGQDTKAVAAVDVKAVADAAEVEEAAEQLLLDVAAAPLEDLPPPSPGAVASYCRLGQPVVIPRLYGGATVPFARGYAPCLGDTHGIDAVTFLAFIDGLNLVTSPHPAALALSAVAFSMNFVPHDYANAIGAITQLLADVGTKIVAYKRAQAFLARANTTLFEPRGLHASIVTTKRLRAVLGIEPKAPLLAPLSEETLELATLERCMYHLNAQGWAASVELEARTGCLMPIAKPSYRKDPPPDPMAFSADSSPSNDQTPPPLRRSSSTWTQMGRSMSYGLAVVADKRVRFEIKKAEKQASGARKRAWKRHNRGKKLKEPFGEKYRVGQLSWILIRNLDDVQRENAEKEAEKAAKKASKKSKKSVKPEGTATSTVHMDGEKVPVVDDVKVQAVDKQNQDLSEAVKA</sequence>
<feature type="compositionally biased region" description="Basic and acidic residues" evidence="1">
    <location>
        <begin position="522"/>
        <end position="531"/>
    </location>
</feature>
<protein>
    <submittedName>
        <fullName evidence="2">Uncharacterized protein</fullName>
    </submittedName>
</protein>
<evidence type="ECO:0000313" key="3">
    <source>
        <dbReference type="Proteomes" id="UP001642482"/>
    </source>
</evidence>
<gene>
    <name evidence="2" type="ORF">SEUCBS140593_010139</name>
</gene>
<evidence type="ECO:0000256" key="1">
    <source>
        <dbReference type="SAM" id="MobiDB-lite"/>
    </source>
</evidence>
<feature type="compositionally biased region" description="Basic and acidic residues" evidence="1">
    <location>
        <begin position="50"/>
        <end position="59"/>
    </location>
</feature>
<evidence type="ECO:0000313" key="2">
    <source>
        <dbReference type="EMBL" id="CAK7237810.1"/>
    </source>
</evidence>
<dbReference type="PANTHER" id="PTHR38887">
    <property type="entry name" value="CHROMOSOME 21, WHOLE GENOME SHOTGUN SEQUENCE"/>
    <property type="match status" value="1"/>
</dbReference>
<organism evidence="2 3">
    <name type="scientific">Sporothrix eucalyptigena</name>
    <dbReference type="NCBI Taxonomy" id="1812306"/>
    <lineage>
        <taxon>Eukaryota</taxon>
        <taxon>Fungi</taxon>
        <taxon>Dikarya</taxon>
        <taxon>Ascomycota</taxon>
        <taxon>Pezizomycotina</taxon>
        <taxon>Sordariomycetes</taxon>
        <taxon>Sordariomycetidae</taxon>
        <taxon>Ophiostomatales</taxon>
        <taxon>Ophiostomataceae</taxon>
        <taxon>Sporothrix</taxon>
    </lineage>
</organism>
<feature type="compositionally biased region" description="Low complexity" evidence="1">
    <location>
        <begin position="32"/>
        <end position="49"/>
    </location>
</feature>
<feature type="region of interest" description="Disordered" evidence="1">
    <location>
        <begin position="491"/>
        <end position="531"/>
    </location>
</feature>
<feature type="compositionally biased region" description="Basic residues" evidence="1">
    <location>
        <begin position="500"/>
        <end position="509"/>
    </location>
</feature>
<dbReference type="EMBL" id="CAWUHD010000193">
    <property type="protein sequence ID" value="CAK7237810.1"/>
    <property type="molecule type" value="Genomic_DNA"/>
</dbReference>